<comment type="caution">
    <text evidence="3">The sequence shown here is derived from an EMBL/GenBank/DDBJ whole genome shotgun (WGS) entry which is preliminary data.</text>
</comment>
<feature type="transmembrane region" description="Helical" evidence="1">
    <location>
        <begin position="191"/>
        <end position="217"/>
    </location>
</feature>
<feature type="domain" description="EamA" evidence="2">
    <location>
        <begin position="20"/>
        <end position="151"/>
    </location>
</feature>
<gene>
    <name evidence="3" type="ORF">DI565_17840</name>
</gene>
<keyword evidence="1" id="KW-0472">Membrane</keyword>
<dbReference type="SUPFAM" id="SSF103481">
    <property type="entry name" value="Multidrug resistance efflux transporter EmrE"/>
    <property type="match status" value="2"/>
</dbReference>
<dbReference type="AlphaFoldDB" id="A0A2W5MDX6"/>
<name>A0A2W5MDX6_ANCNO</name>
<sequence>MSAPDLAYPSEKAGLDPTVRGVIAMVAGMVVQALNDTVIKLAAARLPATEIMAMRGVMAVTLALSIALVMGEGRRLKMLANPLVALRSGLEAMACLTYMTALAHLGLAEFTSIVQATPLIITALAVLLGWQTVGWKRWAAIGVGFVGVLLIAKPSTQGVNVYAALTLLSACFMAIRDLVTSRIPSSAPSMVVTLGSTIAVTSVGFGAGAVQSAAWLAPNGVEAAMIATAAILVVGCNMLIVMAFRLGDMTVVGPFRYSVILASLALGWLVWGDVPDALALLGSALIVASGLYALKRERAAPEPLANAAAPLG</sequence>
<feature type="transmembrane region" description="Helical" evidence="1">
    <location>
        <begin position="113"/>
        <end position="130"/>
    </location>
</feature>
<dbReference type="Proteomes" id="UP000249577">
    <property type="component" value="Unassembled WGS sequence"/>
</dbReference>
<reference evidence="3 4" key="1">
    <citation type="submission" date="2017-08" db="EMBL/GenBank/DDBJ databases">
        <title>Infants hospitalized years apart are colonized by the same room-sourced microbial strains.</title>
        <authorList>
            <person name="Brooks B."/>
            <person name="Olm M.R."/>
            <person name="Firek B.A."/>
            <person name="Baker R."/>
            <person name="Thomas B.C."/>
            <person name="Morowitz M.J."/>
            <person name="Banfield J.F."/>
        </authorList>
    </citation>
    <scope>NUCLEOTIDE SEQUENCE [LARGE SCALE GENOMIC DNA]</scope>
    <source>
        <strain evidence="3">S2_005_003_R2_43</strain>
    </source>
</reference>
<dbReference type="EMBL" id="QFPN01000011">
    <property type="protein sequence ID" value="PZQ11600.1"/>
    <property type="molecule type" value="Genomic_DNA"/>
</dbReference>
<dbReference type="GO" id="GO:0016020">
    <property type="term" value="C:membrane"/>
    <property type="evidence" value="ECO:0007669"/>
    <property type="project" value="InterPro"/>
</dbReference>
<feature type="transmembrane region" description="Helical" evidence="1">
    <location>
        <begin position="51"/>
        <end position="71"/>
    </location>
</feature>
<protein>
    <submittedName>
        <fullName evidence="3">EamA family transporter</fullName>
    </submittedName>
</protein>
<evidence type="ECO:0000313" key="3">
    <source>
        <dbReference type="EMBL" id="PZQ11600.1"/>
    </source>
</evidence>
<feature type="transmembrane region" description="Helical" evidence="1">
    <location>
        <begin position="161"/>
        <end position="179"/>
    </location>
</feature>
<keyword evidence="1" id="KW-1133">Transmembrane helix</keyword>
<feature type="transmembrane region" description="Helical" evidence="1">
    <location>
        <begin position="137"/>
        <end position="155"/>
    </location>
</feature>
<dbReference type="PANTHER" id="PTHR22911:SF135">
    <property type="entry name" value="BLR4310 PROTEIN"/>
    <property type="match status" value="1"/>
</dbReference>
<dbReference type="InterPro" id="IPR037185">
    <property type="entry name" value="EmrE-like"/>
</dbReference>
<evidence type="ECO:0000313" key="4">
    <source>
        <dbReference type="Proteomes" id="UP000249577"/>
    </source>
</evidence>
<dbReference type="InterPro" id="IPR000620">
    <property type="entry name" value="EamA_dom"/>
</dbReference>
<keyword evidence="1" id="KW-0812">Transmembrane</keyword>
<feature type="transmembrane region" description="Helical" evidence="1">
    <location>
        <begin position="277"/>
        <end position="294"/>
    </location>
</feature>
<accession>A0A2W5MDX6</accession>
<feature type="transmembrane region" description="Helical" evidence="1">
    <location>
        <begin position="255"/>
        <end position="271"/>
    </location>
</feature>
<dbReference type="PANTHER" id="PTHR22911">
    <property type="entry name" value="ACYL-MALONYL CONDENSING ENZYME-RELATED"/>
    <property type="match status" value="1"/>
</dbReference>
<evidence type="ECO:0000259" key="2">
    <source>
        <dbReference type="Pfam" id="PF00892"/>
    </source>
</evidence>
<organism evidence="3 4">
    <name type="scientific">Ancylobacter novellus</name>
    <name type="common">Thiobacillus novellus</name>
    <dbReference type="NCBI Taxonomy" id="921"/>
    <lineage>
        <taxon>Bacteria</taxon>
        <taxon>Pseudomonadati</taxon>
        <taxon>Pseudomonadota</taxon>
        <taxon>Alphaproteobacteria</taxon>
        <taxon>Hyphomicrobiales</taxon>
        <taxon>Xanthobacteraceae</taxon>
        <taxon>Ancylobacter</taxon>
    </lineage>
</organism>
<feature type="transmembrane region" description="Helical" evidence="1">
    <location>
        <begin position="223"/>
        <end position="243"/>
    </location>
</feature>
<dbReference type="Pfam" id="PF00892">
    <property type="entry name" value="EamA"/>
    <property type="match status" value="1"/>
</dbReference>
<proteinExistence type="predicted"/>
<feature type="transmembrane region" description="Helical" evidence="1">
    <location>
        <begin position="83"/>
        <end position="107"/>
    </location>
</feature>
<evidence type="ECO:0000256" key="1">
    <source>
        <dbReference type="SAM" id="Phobius"/>
    </source>
</evidence>